<keyword evidence="1" id="KW-1133">Transmembrane helix</keyword>
<organism evidence="2">
    <name type="scientific">Tolypothrix bouteillei VB521301</name>
    <dbReference type="NCBI Taxonomy" id="1479485"/>
    <lineage>
        <taxon>Bacteria</taxon>
        <taxon>Bacillati</taxon>
        <taxon>Cyanobacteriota</taxon>
        <taxon>Cyanophyceae</taxon>
        <taxon>Nostocales</taxon>
        <taxon>Tolypothrichaceae</taxon>
        <taxon>Tolypothrix</taxon>
    </lineage>
</organism>
<dbReference type="EMBL" id="JHEG02000058">
    <property type="protein sequence ID" value="KIE08831.1"/>
    <property type="molecule type" value="Genomic_DNA"/>
</dbReference>
<evidence type="ECO:0000313" key="2">
    <source>
        <dbReference type="EMBL" id="KIE08831.1"/>
    </source>
</evidence>
<feature type="transmembrane region" description="Helical" evidence="1">
    <location>
        <begin position="37"/>
        <end position="56"/>
    </location>
</feature>
<dbReference type="AlphaFoldDB" id="A0A0C1N8D0"/>
<keyword evidence="1" id="KW-0812">Transmembrane</keyword>
<keyword evidence="1" id="KW-0472">Membrane</keyword>
<name>A0A0C1N8D0_9CYAN</name>
<proteinExistence type="predicted"/>
<feature type="transmembrane region" description="Helical" evidence="1">
    <location>
        <begin position="6"/>
        <end position="28"/>
    </location>
</feature>
<protein>
    <submittedName>
        <fullName evidence="2">Uncharacterized protein</fullName>
    </submittedName>
</protein>
<accession>A0A0C1N8D0</accession>
<comment type="caution">
    <text evidence="2">The sequence shown here is derived from an EMBL/GenBank/DDBJ whole genome shotgun (WGS) entry which is preliminary data.</text>
</comment>
<evidence type="ECO:0000256" key="1">
    <source>
        <dbReference type="SAM" id="Phobius"/>
    </source>
</evidence>
<sequence>MQLPLKIFFTLFVTTVIIVWQVIVNVALPDESAIRRYAIFFDWWIGGWWIGGWWLVVGGGI</sequence>
<gene>
    <name evidence="2" type="ORF">DA73_0230455</name>
</gene>
<reference evidence="2" key="1">
    <citation type="journal article" date="2015" name="Genome Announc.">
        <title>Draft Genome Sequence of Tolypothrix boutellei Strain VB521301.</title>
        <authorList>
            <person name="Chandrababunaidu M.M."/>
            <person name="Singh D."/>
            <person name="Sen D."/>
            <person name="Bhan S."/>
            <person name="Das S."/>
            <person name="Gupta A."/>
            <person name="Adhikary S.P."/>
            <person name="Tripathy S."/>
        </authorList>
    </citation>
    <scope>NUCLEOTIDE SEQUENCE</scope>
    <source>
        <strain evidence="2">VB521301</strain>
    </source>
</reference>